<dbReference type="EMBL" id="BTCM01000001">
    <property type="protein sequence ID" value="GMK53884.1"/>
    <property type="molecule type" value="Genomic_DNA"/>
</dbReference>
<accession>A0AAD3TNU9</accession>
<reference evidence="2" key="1">
    <citation type="journal article" date="2023" name="BMC Genomics">
        <title>Chromosome-level genome assemblies of Cutaneotrichosporon spp. (Trichosporonales, Basidiomycota) reveal imbalanced evolution between nucleotide sequences and chromosome synteny.</title>
        <authorList>
            <person name="Kobayashi Y."/>
            <person name="Kayamori A."/>
            <person name="Aoki K."/>
            <person name="Shiwa Y."/>
            <person name="Matsutani M."/>
            <person name="Fujita N."/>
            <person name="Sugita T."/>
            <person name="Iwasaki W."/>
            <person name="Tanaka N."/>
            <person name="Takashima M."/>
        </authorList>
    </citation>
    <scope>NUCLEOTIDE SEQUENCE</scope>
    <source>
        <strain evidence="2">HIS016</strain>
    </source>
</reference>
<reference evidence="2" key="2">
    <citation type="submission" date="2023-06" db="EMBL/GenBank/DDBJ databases">
        <authorList>
            <person name="Kobayashi Y."/>
            <person name="Kayamori A."/>
            <person name="Aoki K."/>
            <person name="Shiwa Y."/>
            <person name="Fujita N."/>
            <person name="Sugita T."/>
            <person name="Iwasaki W."/>
            <person name="Tanaka N."/>
            <person name="Takashima M."/>
        </authorList>
    </citation>
    <scope>NUCLEOTIDE SEQUENCE</scope>
    <source>
        <strain evidence="2">HIS016</strain>
    </source>
</reference>
<dbReference type="Proteomes" id="UP001222932">
    <property type="component" value="Unassembled WGS sequence"/>
</dbReference>
<keyword evidence="1" id="KW-0175">Coiled coil</keyword>
<organism evidence="2 3">
    <name type="scientific">Cutaneotrichosporon spelunceum</name>
    <dbReference type="NCBI Taxonomy" id="1672016"/>
    <lineage>
        <taxon>Eukaryota</taxon>
        <taxon>Fungi</taxon>
        <taxon>Dikarya</taxon>
        <taxon>Basidiomycota</taxon>
        <taxon>Agaricomycotina</taxon>
        <taxon>Tremellomycetes</taxon>
        <taxon>Trichosporonales</taxon>
        <taxon>Trichosporonaceae</taxon>
        <taxon>Cutaneotrichosporon</taxon>
    </lineage>
</organism>
<dbReference type="AlphaFoldDB" id="A0AAD3TNU9"/>
<feature type="coiled-coil region" evidence="1">
    <location>
        <begin position="194"/>
        <end position="233"/>
    </location>
</feature>
<protein>
    <submittedName>
        <fullName evidence="2">Uncharacterized protein</fullName>
    </submittedName>
</protein>
<gene>
    <name evidence="2" type="ORF">CspeluHIS016_0104700</name>
</gene>
<sequence>MATLLLRPTARLAASLPRAQRLVRFNSSSAALAAGTTRDPAHPHLYYHASPPPPAAPQSLILTFTPGRPTEYLSFLPLGSAPVLPTGGPDLTAFQEHPYFRNVLNAAIRDALDKGGNKGLEYEAARRGSDGYITIKDERAVPEHDRTGATEDILGSVFVKDGKIVPSTYEPLPTYRLVTTDGVCRLPEGLDAHLMSMLDAIAAQEAENARLDAEEAAAEEAALEVERRRIAEEDARRR</sequence>
<dbReference type="PANTHER" id="PTHR37331">
    <property type="entry name" value="YALI0F11671P"/>
    <property type="match status" value="1"/>
</dbReference>
<proteinExistence type="predicted"/>
<name>A0AAD3TNU9_9TREE</name>
<evidence type="ECO:0000256" key="1">
    <source>
        <dbReference type="SAM" id="Coils"/>
    </source>
</evidence>
<keyword evidence="3" id="KW-1185">Reference proteome</keyword>
<dbReference type="PANTHER" id="PTHR37331:SF1">
    <property type="entry name" value="YALI0F11671P"/>
    <property type="match status" value="1"/>
</dbReference>
<comment type="caution">
    <text evidence="2">The sequence shown here is derived from an EMBL/GenBank/DDBJ whole genome shotgun (WGS) entry which is preliminary data.</text>
</comment>
<evidence type="ECO:0000313" key="2">
    <source>
        <dbReference type="EMBL" id="GMK53884.1"/>
    </source>
</evidence>
<evidence type="ECO:0000313" key="3">
    <source>
        <dbReference type="Proteomes" id="UP001222932"/>
    </source>
</evidence>